<evidence type="ECO:0000313" key="7">
    <source>
        <dbReference type="Proteomes" id="UP000722485"/>
    </source>
</evidence>
<comment type="caution">
    <text evidence="6">The sequence shown here is derived from an EMBL/GenBank/DDBJ whole genome shotgun (WGS) entry which is preliminary data.</text>
</comment>
<feature type="compositionally biased region" description="Basic and acidic residues" evidence="4">
    <location>
        <begin position="485"/>
        <end position="496"/>
    </location>
</feature>
<dbReference type="OrthoDB" id="331544at2759"/>
<evidence type="ECO:0000256" key="2">
    <source>
        <dbReference type="ARBA" id="ARBA00023027"/>
    </source>
</evidence>
<evidence type="ECO:0000259" key="5">
    <source>
        <dbReference type="Pfam" id="PF16363"/>
    </source>
</evidence>
<dbReference type="GO" id="GO:0009225">
    <property type="term" value="P:nucleotide-sugar metabolic process"/>
    <property type="evidence" value="ECO:0007669"/>
    <property type="project" value="InterPro"/>
</dbReference>
<comment type="cofactor">
    <cofactor evidence="1">
        <name>NAD(+)</name>
        <dbReference type="ChEBI" id="CHEBI:57540"/>
    </cofactor>
</comment>
<organism evidence="6 7">
    <name type="scientific">Cylindrodendrum hubeiense</name>
    <dbReference type="NCBI Taxonomy" id="595255"/>
    <lineage>
        <taxon>Eukaryota</taxon>
        <taxon>Fungi</taxon>
        <taxon>Dikarya</taxon>
        <taxon>Ascomycota</taxon>
        <taxon>Pezizomycotina</taxon>
        <taxon>Sordariomycetes</taxon>
        <taxon>Hypocreomycetidae</taxon>
        <taxon>Hypocreales</taxon>
        <taxon>Nectriaceae</taxon>
        <taxon>Cylindrodendrum</taxon>
    </lineage>
</organism>
<dbReference type="Gene3D" id="3.90.25.10">
    <property type="entry name" value="UDP-galactose 4-epimerase, domain 1"/>
    <property type="match status" value="1"/>
</dbReference>
<dbReference type="GO" id="GO:0008460">
    <property type="term" value="F:dTDP-glucose 4,6-dehydratase activity"/>
    <property type="evidence" value="ECO:0007669"/>
    <property type="project" value="InterPro"/>
</dbReference>
<reference evidence="6" key="1">
    <citation type="submission" date="2020-03" db="EMBL/GenBank/DDBJ databases">
        <title>Draft Genome Sequence of Cylindrodendrum hubeiense.</title>
        <authorList>
            <person name="Buettner E."/>
            <person name="Kellner H."/>
        </authorList>
    </citation>
    <scope>NUCLEOTIDE SEQUENCE</scope>
    <source>
        <strain evidence="6">IHI 201604</strain>
    </source>
</reference>
<evidence type="ECO:0000256" key="4">
    <source>
        <dbReference type="SAM" id="MobiDB-lite"/>
    </source>
</evidence>
<dbReference type="Proteomes" id="UP000722485">
    <property type="component" value="Unassembled WGS sequence"/>
</dbReference>
<dbReference type="AlphaFoldDB" id="A0A9P5L561"/>
<evidence type="ECO:0000313" key="6">
    <source>
        <dbReference type="EMBL" id="KAF7537714.1"/>
    </source>
</evidence>
<proteinExistence type="predicted"/>
<dbReference type="SUPFAM" id="SSF51735">
    <property type="entry name" value="NAD(P)-binding Rossmann-fold domains"/>
    <property type="match status" value="1"/>
</dbReference>
<feature type="domain" description="NAD(P)-binding" evidence="5">
    <location>
        <begin position="169"/>
        <end position="451"/>
    </location>
</feature>
<dbReference type="CDD" id="cd05246">
    <property type="entry name" value="dTDP_GD_SDR_e"/>
    <property type="match status" value="1"/>
</dbReference>
<gene>
    <name evidence="6" type="ORF">G7Z17_g12802</name>
</gene>
<keyword evidence="7" id="KW-1185">Reference proteome</keyword>
<dbReference type="EMBL" id="JAANBB010000626">
    <property type="protein sequence ID" value="KAF7537714.1"/>
    <property type="molecule type" value="Genomic_DNA"/>
</dbReference>
<keyword evidence="2" id="KW-0520">NAD</keyword>
<dbReference type="FunFam" id="3.40.50.720:FF:000304">
    <property type="entry name" value="UDP-glucose 4,6-dehydratase"/>
    <property type="match status" value="1"/>
</dbReference>
<dbReference type="InterPro" id="IPR016040">
    <property type="entry name" value="NAD(P)-bd_dom"/>
</dbReference>
<accession>A0A9P5L561</accession>
<name>A0A9P5L561_9HYPO</name>
<dbReference type="InterPro" id="IPR036291">
    <property type="entry name" value="NAD(P)-bd_dom_sf"/>
</dbReference>
<keyword evidence="3" id="KW-0456">Lyase</keyword>
<feature type="region of interest" description="Disordered" evidence="4">
    <location>
        <begin position="485"/>
        <end position="511"/>
    </location>
</feature>
<sequence>MPYLIRRPGSILTAYARPGSGSSSRSPASLPPTVLDAILAGAPLPLCPSVGGRINVCIDIHHIDIPSDSHIGSRAHAWFRARKNPHVALCCRRLSHRVMSKVLPLGSPAIMTASTHQPAANGQVNGHHHYVQDTDVWKKAPVLTGTTQFEPRPDVKNIMITGGAGFMIVSFDKLDYCSSLNNTRVLEDKPNFSFYHGDITNPDQVLDCMELHDIDTVLHFAAQSHVDLSFGNSYGFTHTNVYGTHVLLESSKKVGIKRFIHISTDEVYGEIHADRDDVLESSILAPTNPYAASKAAAEMLVQSYQKSFKLPVIVVRSNNVYGPHQYPEKIIPKFTCLLNRGRPVVLHGDGRPTRRYLYAGDAADAFDTILHKGQVGQTYNVGSYNEVSNLDLCDRLLDLMKIPHDTPEQIRKWIKYTHDRPFNDQRYATNDTKLRSLGWEQKTEIAEGLRITVDWYKQFGETWWGDISHVLTPFPIVSEGEVMPDDERSMRDEPINHGENGAGQDGHQDGA</sequence>
<dbReference type="InterPro" id="IPR005888">
    <property type="entry name" value="dTDP_Gluc_deHydtase"/>
</dbReference>
<dbReference type="Pfam" id="PF16363">
    <property type="entry name" value="GDP_Man_Dehyd"/>
    <property type="match status" value="1"/>
</dbReference>
<evidence type="ECO:0000256" key="1">
    <source>
        <dbReference type="ARBA" id="ARBA00001911"/>
    </source>
</evidence>
<dbReference type="Gene3D" id="3.40.50.720">
    <property type="entry name" value="NAD(P)-binding Rossmann-like Domain"/>
    <property type="match status" value="1"/>
</dbReference>
<evidence type="ECO:0000256" key="3">
    <source>
        <dbReference type="ARBA" id="ARBA00023239"/>
    </source>
</evidence>
<protein>
    <recommendedName>
        <fullName evidence="5">NAD(P)-binding domain-containing protein</fullName>
    </recommendedName>
</protein>
<dbReference type="PANTHER" id="PTHR43000">
    <property type="entry name" value="DTDP-D-GLUCOSE 4,6-DEHYDRATASE-RELATED"/>
    <property type="match status" value="1"/>
</dbReference>